<accession>A0A4U5M6L7</accession>
<evidence type="ECO:0000313" key="1">
    <source>
        <dbReference type="EMBL" id="TKR64519.1"/>
    </source>
</evidence>
<dbReference type="AlphaFoldDB" id="A0A4U5M6L7"/>
<dbReference type="EMBL" id="AZBU02000009">
    <property type="protein sequence ID" value="TKR64519.1"/>
    <property type="molecule type" value="Genomic_DNA"/>
</dbReference>
<dbReference type="Proteomes" id="UP000298663">
    <property type="component" value="Unassembled WGS sequence"/>
</dbReference>
<evidence type="ECO:0000313" key="2">
    <source>
        <dbReference type="Proteomes" id="UP000298663"/>
    </source>
</evidence>
<reference evidence="1 2" key="2">
    <citation type="journal article" date="2019" name="G3 (Bethesda)">
        <title>Hybrid Assembly of the Genome of the Entomopathogenic Nematode Steinernema carpocapsae Identifies the X-Chromosome.</title>
        <authorList>
            <person name="Serra L."/>
            <person name="Macchietto M."/>
            <person name="Macias-Munoz A."/>
            <person name="McGill C.J."/>
            <person name="Rodriguez I.M."/>
            <person name="Rodriguez B."/>
            <person name="Murad R."/>
            <person name="Mortazavi A."/>
        </authorList>
    </citation>
    <scope>NUCLEOTIDE SEQUENCE [LARGE SCALE GENOMIC DNA]</scope>
    <source>
        <strain evidence="1 2">ALL</strain>
    </source>
</reference>
<sequence>MVKSIERGPKAEQFGALLGGMMQEYKNGYISQGELSKGVHYSILDHLKMKLNGTAWNDMFWTTYNSFMEPAQEEDDVTRRKISTLLDELLQAYVFHDGYHISYALFHYLHMREGLGRSRKMVRKMFPNCEKLSKVPEVHEFYLKRRGEKPTSMQVLKDFMALLEWLDSEDELGHIQ</sequence>
<comment type="caution">
    <text evidence="1">The sequence shown here is derived from an EMBL/GenBank/DDBJ whole genome shotgun (WGS) entry which is preliminary data.</text>
</comment>
<proteinExistence type="predicted"/>
<protein>
    <submittedName>
        <fullName evidence="1">Uncharacterized protein</fullName>
    </submittedName>
</protein>
<organism evidence="1 2">
    <name type="scientific">Steinernema carpocapsae</name>
    <name type="common">Entomopathogenic nematode</name>
    <dbReference type="NCBI Taxonomy" id="34508"/>
    <lineage>
        <taxon>Eukaryota</taxon>
        <taxon>Metazoa</taxon>
        <taxon>Ecdysozoa</taxon>
        <taxon>Nematoda</taxon>
        <taxon>Chromadorea</taxon>
        <taxon>Rhabditida</taxon>
        <taxon>Tylenchina</taxon>
        <taxon>Panagrolaimomorpha</taxon>
        <taxon>Strongyloidoidea</taxon>
        <taxon>Steinernematidae</taxon>
        <taxon>Steinernema</taxon>
    </lineage>
</organism>
<name>A0A4U5M6L7_STECR</name>
<gene>
    <name evidence="1" type="ORF">L596_025033</name>
</gene>
<reference evidence="1 2" key="1">
    <citation type="journal article" date="2015" name="Genome Biol.">
        <title>Comparative genomics of Steinernema reveals deeply conserved gene regulatory networks.</title>
        <authorList>
            <person name="Dillman A.R."/>
            <person name="Macchietto M."/>
            <person name="Porter C.F."/>
            <person name="Rogers A."/>
            <person name="Williams B."/>
            <person name="Antoshechkin I."/>
            <person name="Lee M.M."/>
            <person name="Goodwin Z."/>
            <person name="Lu X."/>
            <person name="Lewis E.E."/>
            <person name="Goodrich-Blair H."/>
            <person name="Stock S.P."/>
            <person name="Adams B.J."/>
            <person name="Sternberg P.W."/>
            <person name="Mortazavi A."/>
        </authorList>
    </citation>
    <scope>NUCLEOTIDE SEQUENCE [LARGE SCALE GENOMIC DNA]</scope>
    <source>
        <strain evidence="1 2">ALL</strain>
    </source>
</reference>
<keyword evidence="2" id="KW-1185">Reference proteome</keyword>